<protein>
    <recommendedName>
        <fullName evidence="4">BTB domain-containing protein</fullName>
    </recommendedName>
</protein>
<evidence type="ECO:0000313" key="3">
    <source>
        <dbReference type="Proteomes" id="UP000308549"/>
    </source>
</evidence>
<gene>
    <name evidence="2" type="ORF">B0A50_01259</name>
</gene>
<sequence>MSLGPDQDEDGPSPKRHRSSLKNADHEHVVPGLADAMAENTVNVVLDGDVLIDLNGLAGMQQSIALRVSSHVLCMSSSVFKIRLADPLSSHNTSDPAHLDAKEDDGDAMLLLCNIIHLRNDKLPSRIPTETLHHLAVLAEKYACTVAVGRATVGWFDKLYHAPSQEYVDVCRAIEAAILLDEPMFFTRFTERWLLQEPFGGKFNVPPNADARTKMLPPQLVQRRQALIYAFRGDLDLLLEPCSVVFSKSAEHYIDYAPGMVPEPEDDGRIGGSMCHVDQTAAMLFLGILRDERIWPATVWPPSLGEIVDAVKMFRMPDHDDCDKCEFCEDTQIKFRDAMKMVKSMHGTRMWGVCLDCFKAGGFNAGECRYEHAKPKG</sequence>
<dbReference type="OrthoDB" id="5275938at2759"/>
<comment type="caution">
    <text evidence="2">The sequence shown here is derived from an EMBL/GenBank/DDBJ whole genome shotgun (WGS) entry which is preliminary data.</text>
</comment>
<dbReference type="Proteomes" id="UP000308549">
    <property type="component" value="Unassembled WGS sequence"/>
</dbReference>
<feature type="region of interest" description="Disordered" evidence="1">
    <location>
        <begin position="1"/>
        <end position="24"/>
    </location>
</feature>
<proteinExistence type="predicted"/>
<reference evidence="2 3" key="1">
    <citation type="submission" date="2017-03" db="EMBL/GenBank/DDBJ databases">
        <title>Genomes of endolithic fungi from Antarctica.</title>
        <authorList>
            <person name="Coleine C."/>
            <person name="Masonjones S."/>
            <person name="Stajich J.E."/>
        </authorList>
    </citation>
    <scope>NUCLEOTIDE SEQUENCE [LARGE SCALE GENOMIC DNA]</scope>
    <source>
        <strain evidence="2 3">CCFEE 6315</strain>
    </source>
</reference>
<keyword evidence="3" id="KW-1185">Reference proteome</keyword>
<dbReference type="AlphaFoldDB" id="A0A4U0U9I7"/>
<feature type="compositionally biased region" description="Acidic residues" evidence="1">
    <location>
        <begin position="1"/>
        <end position="11"/>
    </location>
</feature>
<accession>A0A4U0U9I7</accession>
<evidence type="ECO:0008006" key="4">
    <source>
        <dbReference type="Google" id="ProtNLM"/>
    </source>
</evidence>
<evidence type="ECO:0000256" key="1">
    <source>
        <dbReference type="SAM" id="MobiDB-lite"/>
    </source>
</evidence>
<dbReference type="EMBL" id="NAJL01000006">
    <property type="protein sequence ID" value="TKA32013.1"/>
    <property type="molecule type" value="Genomic_DNA"/>
</dbReference>
<organism evidence="2 3">
    <name type="scientific">Salinomyces thailandicus</name>
    <dbReference type="NCBI Taxonomy" id="706561"/>
    <lineage>
        <taxon>Eukaryota</taxon>
        <taxon>Fungi</taxon>
        <taxon>Dikarya</taxon>
        <taxon>Ascomycota</taxon>
        <taxon>Pezizomycotina</taxon>
        <taxon>Dothideomycetes</taxon>
        <taxon>Dothideomycetidae</taxon>
        <taxon>Mycosphaerellales</taxon>
        <taxon>Teratosphaeriaceae</taxon>
        <taxon>Salinomyces</taxon>
    </lineage>
</organism>
<name>A0A4U0U9I7_9PEZI</name>
<evidence type="ECO:0000313" key="2">
    <source>
        <dbReference type="EMBL" id="TKA32013.1"/>
    </source>
</evidence>